<sequence length="74" mass="8772">MKTQPTKQEPQERNREVADFQKAIKFVLFLHISGQWSFIFEFTKYGEVFVKQNTKILHAKTCVPSILRDTDARR</sequence>
<evidence type="ECO:0000313" key="2">
    <source>
        <dbReference type="Proteomes" id="UP000003160"/>
    </source>
</evidence>
<gene>
    <name evidence="1" type="ORF">HMPREF0645_1874</name>
</gene>
<keyword evidence="2" id="KW-1185">Reference proteome</keyword>
<dbReference type="AlphaFoldDB" id="D1PY39"/>
<name>D1PY39_9BACT</name>
<reference evidence="1 2" key="1">
    <citation type="submission" date="2009-10" db="EMBL/GenBank/DDBJ databases">
        <authorList>
            <person name="Qin X."/>
            <person name="Bachman B."/>
            <person name="Battles P."/>
            <person name="Bell A."/>
            <person name="Bess C."/>
            <person name="Bickham C."/>
            <person name="Chaboub L."/>
            <person name="Chen D."/>
            <person name="Coyle M."/>
            <person name="Deiros D.R."/>
            <person name="Dinh H."/>
            <person name="Forbes L."/>
            <person name="Fowler G."/>
            <person name="Francisco L."/>
            <person name="Fu Q."/>
            <person name="Gubbala S."/>
            <person name="Hale W."/>
            <person name="Han Y."/>
            <person name="Hemphill L."/>
            <person name="Highlander S.K."/>
            <person name="Hirani K."/>
            <person name="Hogues M."/>
            <person name="Jackson L."/>
            <person name="Jakkamsetti A."/>
            <person name="Javaid M."/>
            <person name="Jiang H."/>
            <person name="Korchina V."/>
            <person name="Kovar C."/>
            <person name="Lara F."/>
            <person name="Lee S."/>
            <person name="Mata R."/>
            <person name="Mathew T."/>
            <person name="Moen C."/>
            <person name="Morales K."/>
            <person name="Munidasa M."/>
            <person name="Nazareth L."/>
            <person name="Ngo R."/>
            <person name="Nguyen L."/>
            <person name="Okwuonu G."/>
            <person name="Ongeri F."/>
            <person name="Patil S."/>
            <person name="Petrosino J."/>
            <person name="Pham C."/>
            <person name="Pham P."/>
            <person name="Pu L.-L."/>
            <person name="Puazo M."/>
            <person name="Raj R."/>
            <person name="Reid J."/>
            <person name="Rouhana J."/>
            <person name="Saada N."/>
            <person name="Shang Y."/>
            <person name="Simmons D."/>
            <person name="Thornton R."/>
            <person name="Warren J."/>
            <person name="Weissenberger G."/>
            <person name="Zhang J."/>
            <person name="Zhang L."/>
            <person name="Zhou C."/>
            <person name="Zhu D."/>
            <person name="Muzny D."/>
            <person name="Worley K."/>
            <person name="Gibbs R."/>
        </authorList>
    </citation>
    <scope>NUCLEOTIDE SEQUENCE [LARGE SCALE GENOMIC DNA]</scope>
    <source>
        <strain evidence="1 2">DSM 17361</strain>
    </source>
</reference>
<accession>D1PY39</accession>
<dbReference type="EMBL" id="ACKS01000073">
    <property type="protein sequence ID" value="EFA43712.1"/>
    <property type="molecule type" value="Genomic_DNA"/>
</dbReference>
<dbReference type="Proteomes" id="UP000003160">
    <property type="component" value="Unassembled WGS sequence"/>
</dbReference>
<comment type="caution">
    <text evidence="1">The sequence shown here is derived from an EMBL/GenBank/DDBJ whole genome shotgun (WGS) entry which is preliminary data.</text>
</comment>
<organism evidence="1 2">
    <name type="scientific">Hallella bergensis DSM 17361</name>
    <dbReference type="NCBI Taxonomy" id="585502"/>
    <lineage>
        <taxon>Bacteria</taxon>
        <taxon>Pseudomonadati</taxon>
        <taxon>Bacteroidota</taxon>
        <taxon>Bacteroidia</taxon>
        <taxon>Bacteroidales</taxon>
        <taxon>Prevotellaceae</taxon>
        <taxon>Hallella</taxon>
    </lineage>
</organism>
<evidence type="ECO:0000313" key="1">
    <source>
        <dbReference type="EMBL" id="EFA43712.1"/>
    </source>
</evidence>
<proteinExistence type="predicted"/>
<protein>
    <submittedName>
        <fullName evidence="1">Uncharacterized protein</fullName>
    </submittedName>
</protein>
<dbReference type="HOGENOM" id="CLU_2684717_0_0_10"/>